<sequence length="365" mass="38457">MRGVVISLFALCVVVGSQVPISALLKQPFLNQKHTLRNNNDIWSNSGDMCGTYQGQCVSTEFISNRNDVRFDGIPQQVPSSLFMFSEMFVGSECTPSMSMMKITMKTDIQSQEGSIMHVFVNDVTVILQEMYISQLTCESAVEAGKEYSVKDLHCTDYTGEDPFKDITPIVGTAQELPVEFTESEVTVGEDSMTRTSSEGCSTEVPTTDAPTEAPTTVAPTTEAPTTAAPTTVAPTTAAPTTVAPTTEAPTTAAPTTVAPTTVVPTTEAPTEAPTTVAPTEAPTTAAPTTVAPTEAPTTVAPTAVPTTVAPTEVPTATPTPTPKPDNSNIIIWVIVGVVVVIVVAVLVWCTCKPKGKQLETTPLV</sequence>
<keyword evidence="2" id="KW-0812">Transmembrane</keyword>
<name>D8M5F8_BLAHO</name>
<evidence type="ECO:0000313" key="4">
    <source>
        <dbReference type="EMBL" id="CBK23297.2"/>
    </source>
</evidence>
<accession>D8M5F8</accession>
<feature type="transmembrane region" description="Helical" evidence="2">
    <location>
        <begin position="330"/>
        <end position="350"/>
    </location>
</feature>
<feature type="compositionally biased region" description="Low complexity" evidence="1">
    <location>
        <begin position="203"/>
        <end position="255"/>
    </location>
</feature>
<reference evidence="4" key="1">
    <citation type="submission" date="2010-02" db="EMBL/GenBank/DDBJ databases">
        <title>Sequencing and annotation of the Blastocystis hominis genome.</title>
        <authorList>
            <person name="Wincker P."/>
        </authorList>
    </citation>
    <scope>NUCLEOTIDE SEQUENCE</scope>
    <source>
        <strain evidence="4">Singapore isolate B</strain>
    </source>
</reference>
<keyword evidence="2" id="KW-0472">Membrane</keyword>
<evidence type="ECO:0000256" key="2">
    <source>
        <dbReference type="SAM" id="Phobius"/>
    </source>
</evidence>
<keyword evidence="2" id="KW-1133">Transmembrane helix</keyword>
<evidence type="ECO:0000256" key="1">
    <source>
        <dbReference type="SAM" id="MobiDB-lite"/>
    </source>
</evidence>
<dbReference type="GeneID" id="24920302"/>
<feature type="region of interest" description="Disordered" evidence="1">
    <location>
        <begin position="268"/>
        <end position="298"/>
    </location>
</feature>
<dbReference type="RefSeq" id="XP_012897345.1">
    <property type="nucleotide sequence ID" value="XM_013041891.1"/>
</dbReference>
<feature type="signal peptide" evidence="3">
    <location>
        <begin position="1"/>
        <end position="16"/>
    </location>
</feature>
<protein>
    <submittedName>
        <fullName evidence="4">Uncharacterized protein</fullName>
    </submittedName>
</protein>
<dbReference type="EMBL" id="FN668659">
    <property type="protein sequence ID" value="CBK23297.2"/>
    <property type="molecule type" value="Genomic_DNA"/>
</dbReference>
<dbReference type="Proteomes" id="UP000008312">
    <property type="component" value="Unassembled WGS sequence"/>
</dbReference>
<evidence type="ECO:0000313" key="5">
    <source>
        <dbReference type="Proteomes" id="UP000008312"/>
    </source>
</evidence>
<feature type="region of interest" description="Disordered" evidence="1">
    <location>
        <begin position="184"/>
        <end position="255"/>
    </location>
</feature>
<feature type="chain" id="PRO_5003117750" evidence="3">
    <location>
        <begin position="17"/>
        <end position="365"/>
    </location>
</feature>
<keyword evidence="5" id="KW-1185">Reference proteome</keyword>
<gene>
    <name evidence="4" type="ORF">GSBLH_T00003191001</name>
</gene>
<organism evidence="4">
    <name type="scientific">Blastocystis hominis</name>
    <dbReference type="NCBI Taxonomy" id="12968"/>
    <lineage>
        <taxon>Eukaryota</taxon>
        <taxon>Sar</taxon>
        <taxon>Stramenopiles</taxon>
        <taxon>Bigyra</taxon>
        <taxon>Opalozoa</taxon>
        <taxon>Opalinata</taxon>
        <taxon>Blastocystidae</taxon>
        <taxon>Blastocystis</taxon>
    </lineage>
</organism>
<keyword evidence="3" id="KW-0732">Signal</keyword>
<dbReference type="InParanoid" id="D8M5F8"/>
<proteinExistence type="predicted"/>
<dbReference type="AlphaFoldDB" id="D8M5F8"/>
<evidence type="ECO:0000256" key="3">
    <source>
        <dbReference type="SAM" id="SignalP"/>
    </source>
</evidence>